<evidence type="ECO:0000256" key="3">
    <source>
        <dbReference type="ARBA" id="ARBA00022857"/>
    </source>
</evidence>
<evidence type="ECO:0000259" key="8">
    <source>
        <dbReference type="Pfam" id="PF01113"/>
    </source>
</evidence>
<dbReference type="PANTHER" id="PTHR20836:SF6">
    <property type="entry name" value="DIHYDRODIPICOLINATE REDUCTASE-LIKE PROTEIN CRR1, CHLOROPLASTIC"/>
    <property type="match status" value="1"/>
</dbReference>
<dbReference type="GO" id="GO:0008839">
    <property type="term" value="F:4-hydroxy-tetrahydrodipicolinate reductase"/>
    <property type="evidence" value="ECO:0007669"/>
    <property type="project" value="InterPro"/>
</dbReference>
<evidence type="ECO:0000259" key="9">
    <source>
        <dbReference type="Pfam" id="PF05173"/>
    </source>
</evidence>
<dbReference type="InterPro" id="IPR036291">
    <property type="entry name" value="NAD(P)-bd_dom_sf"/>
</dbReference>
<name>A0A7S3XC36_9CHLO</name>
<dbReference type="InterPro" id="IPR000846">
    <property type="entry name" value="DapB_N"/>
</dbReference>
<dbReference type="SUPFAM" id="SSF51735">
    <property type="entry name" value="NAD(P)-binding Rossmann-fold domains"/>
    <property type="match status" value="1"/>
</dbReference>
<evidence type="ECO:0000256" key="2">
    <source>
        <dbReference type="ARBA" id="ARBA00022605"/>
    </source>
</evidence>
<keyword evidence="4" id="KW-0220">Diaminopimelate biosynthesis</keyword>
<feature type="domain" description="Dihydrodipicolinate reductase N-terminal" evidence="8">
    <location>
        <begin position="41"/>
        <end position="169"/>
    </location>
</feature>
<dbReference type="NCBIfam" id="TIGR00036">
    <property type="entry name" value="dapB"/>
    <property type="match status" value="1"/>
</dbReference>
<evidence type="ECO:0000313" key="10">
    <source>
        <dbReference type="EMBL" id="CAE0608067.1"/>
    </source>
</evidence>
<accession>A0A7S3XC36</accession>
<evidence type="ECO:0000256" key="6">
    <source>
        <dbReference type="ARBA" id="ARBA00023027"/>
    </source>
</evidence>
<dbReference type="InterPro" id="IPR022663">
    <property type="entry name" value="DapB_C"/>
</dbReference>
<proteinExistence type="inferred from homology"/>
<keyword evidence="7" id="KW-0457">Lysine biosynthesis</keyword>
<sequence>MANVVRLQRVQVRASGGLSGLGGRQKPELQAAPLQDRLATPVVVAGAAGNMGRAVIRAVNQARGLQLVGAVDVRAVGEDSGTHAGCEEETGLPIVDDILVVLGSAAQQERPCVYVDFSAPDAAFENSKHAMAFGLRPVVGTRGLTNKQISKLSEMADKSSLGCVVAPSFSIGLALLQQAAQSAAFHYKYAEIVESLSDGEASRPSLDALETANSISGLGRIFNADESNVDNFWEMPSVSAESGPGEGVVVGDGVRVHCLRSRGKPSTLEMLFSGPHDTYTIKAESLSYDAYAPGVLLAIRKVVGLKGFVYGIETMV</sequence>
<reference evidence="10" key="1">
    <citation type="submission" date="2021-01" db="EMBL/GenBank/DDBJ databases">
        <authorList>
            <person name="Corre E."/>
            <person name="Pelletier E."/>
            <person name="Niang G."/>
            <person name="Scheremetjew M."/>
            <person name="Finn R."/>
            <person name="Kale V."/>
            <person name="Holt S."/>
            <person name="Cochrane G."/>
            <person name="Meng A."/>
            <person name="Brown T."/>
            <person name="Cohen L."/>
        </authorList>
    </citation>
    <scope>NUCLEOTIDE SEQUENCE</scope>
    <source>
        <strain evidence="10">CCMP1897</strain>
    </source>
</reference>
<evidence type="ECO:0000256" key="7">
    <source>
        <dbReference type="ARBA" id="ARBA00023154"/>
    </source>
</evidence>
<dbReference type="SUPFAM" id="SSF55347">
    <property type="entry name" value="Glyceraldehyde-3-phosphate dehydrogenase-like, C-terminal domain"/>
    <property type="match status" value="1"/>
</dbReference>
<evidence type="ECO:0000256" key="4">
    <source>
        <dbReference type="ARBA" id="ARBA00022915"/>
    </source>
</evidence>
<dbReference type="InterPro" id="IPR023940">
    <property type="entry name" value="DHDPR_bac"/>
</dbReference>
<comment type="similarity">
    <text evidence="1">Belongs to the DapB family.</text>
</comment>
<keyword evidence="2" id="KW-0028">Amino-acid biosynthesis</keyword>
<dbReference type="EMBL" id="HBIS01002112">
    <property type="protein sequence ID" value="CAE0608067.1"/>
    <property type="molecule type" value="Transcribed_RNA"/>
</dbReference>
<dbReference type="GO" id="GO:0009089">
    <property type="term" value="P:lysine biosynthetic process via diaminopimelate"/>
    <property type="evidence" value="ECO:0007669"/>
    <property type="project" value="InterPro"/>
</dbReference>
<keyword evidence="6" id="KW-0520">NAD</keyword>
<keyword evidence="5" id="KW-0560">Oxidoreductase</keyword>
<dbReference type="GO" id="GO:0009570">
    <property type="term" value="C:chloroplast stroma"/>
    <property type="evidence" value="ECO:0007669"/>
    <property type="project" value="TreeGrafter"/>
</dbReference>
<dbReference type="Pfam" id="PF05173">
    <property type="entry name" value="DapB_C"/>
    <property type="match status" value="1"/>
</dbReference>
<dbReference type="CDD" id="cd02274">
    <property type="entry name" value="DHDPR_N"/>
    <property type="match status" value="1"/>
</dbReference>
<dbReference type="PANTHER" id="PTHR20836">
    <property type="entry name" value="DIHYDRODIPICOLINATE REDUCTASE"/>
    <property type="match status" value="1"/>
</dbReference>
<keyword evidence="3" id="KW-0521">NADP</keyword>
<organism evidence="10">
    <name type="scientific">Picocystis salinarum</name>
    <dbReference type="NCBI Taxonomy" id="88271"/>
    <lineage>
        <taxon>Eukaryota</taxon>
        <taxon>Viridiplantae</taxon>
        <taxon>Chlorophyta</taxon>
        <taxon>Picocystophyceae</taxon>
        <taxon>Picocystales</taxon>
        <taxon>Picocystaceae</taxon>
        <taxon>Picocystis</taxon>
    </lineage>
</organism>
<dbReference type="Gene3D" id="3.30.360.10">
    <property type="entry name" value="Dihydrodipicolinate Reductase, domain 2"/>
    <property type="match status" value="1"/>
</dbReference>
<dbReference type="Pfam" id="PF01113">
    <property type="entry name" value="DapB_N"/>
    <property type="match status" value="1"/>
</dbReference>
<protein>
    <recommendedName>
        <fullName evidence="11">Dihydrodipicolinate reductase N-terminal domain-containing protein</fullName>
    </recommendedName>
</protein>
<dbReference type="Gene3D" id="3.40.50.720">
    <property type="entry name" value="NAD(P)-binding Rossmann-like Domain"/>
    <property type="match status" value="1"/>
</dbReference>
<feature type="domain" description="Dihydrodipicolinate reductase C-terminal" evidence="9">
    <location>
        <begin position="172"/>
        <end position="315"/>
    </location>
</feature>
<evidence type="ECO:0008006" key="11">
    <source>
        <dbReference type="Google" id="ProtNLM"/>
    </source>
</evidence>
<dbReference type="GO" id="GO:0019877">
    <property type="term" value="P:diaminopimelate biosynthetic process"/>
    <property type="evidence" value="ECO:0007669"/>
    <property type="project" value="UniProtKB-KW"/>
</dbReference>
<gene>
    <name evidence="10" type="ORF">PSAL00342_LOCUS1884</name>
</gene>
<evidence type="ECO:0000256" key="1">
    <source>
        <dbReference type="ARBA" id="ARBA00006642"/>
    </source>
</evidence>
<evidence type="ECO:0000256" key="5">
    <source>
        <dbReference type="ARBA" id="ARBA00023002"/>
    </source>
</evidence>
<dbReference type="AlphaFoldDB" id="A0A7S3XC36"/>